<dbReference type="PANTHER" id="PTHR11012">
    <property type="entry name" value="PROTEIN KINASE-LIKE DOMAIN-CONTAINING"/>
    <property type="match status" value="1"/>
</dbReference>
<reference evidence="2" key="2">
    <citation type="submission" date="2025-05" db="UniProtKB">
        <authorList>
            <consortium name="EnsemblMetazoa"/>
        </authorList>
    </citation>
    <scope>IDENTIFICATION</scope>
    <source>
        <strain evidence="2">Foshan</strain>
    </source>
</reference>
<dbReference type="InterPro" id="IPR011009">
    <property type="entry name" value="Kinase-like_dom_sf"/>
</dbReference>
<dbReference type="SUPFAM" id="SSF56112">
    <property type="entry name" value="Protein kinase-like (PK-like)"/>
    <property type="match status" value="1"/>
</dbReference>
<keyword evidence="3" id="KW-1185">Reference proteome</keyword>
<evidence type="ECO:0000259" key="1">
    <source>
        <dbReference type="SMART" id="SM00587"/>
    </source>
</evidence>
<evidence type="ECO:0000313" key="2">
    <source>
        <dbReference type="EnsemblMetazoa" id="AALFPA23_011201.P15834"/>
    </source>
</evidence>
<dbReference type="InterPro" id="IPR015897">
    <property type="entry name" value="CHK_kinase-like"/>
</dbReference>
<sequence length="376" mass="43075">MDSIAHKYPFITKEYLESMLRESHKCSSIVVQDFIVVPALGKGQNYSSDILRVKINYVEDGSDPKNVTFIIKASLDSEELADMIEEAIIVSTTKPNHIIFEDLTESGFVAANRKKGLDYHELLMVLERIAHFHAATAYMFSKDESTMQYHHYPNINPNQTHFHPLYRNCLLACAEETRKWSTIPINITEKLFRLEKSMMPKAFEIYQSDKTGFNVLCHCDLSVNNVMLKFDSAGNSVDCRLVDFAIGFFGSPAMDLSYLLFTASADDVTTDQFDELLQYYHTKLVDTLVILGYEQPIPTLNDIQVAMLRKGFLGVMHVPLLLPLRLIEDTANADLGHLIGSSEAAIEFRRKMFSHPRFRSRMEYLLGYFDRMEYLD</sequence>
<protein>
    <recommendedName>
        <fullName evidence="1">CHK kinase-like domain-containing protein</fullName>
    </recommendedName>
</protein>
<dbReference type="Gene3D" id="3.90.1200.10">
    <property type="match status" value="1"/>
</dbReference>
<feature type="domain" description="CHK kinase-like" evidence="1">
    <location>
        <begin position="98"/>
        <end position="290"/>
    </location>
</feature>
<reference evidence="3" key="1">
    <citation type="journal article" date="2015" name="Proc. Natl. Acad. Sci. U.S.A.">
        <title>Genome sequence of the Asian Tiger mosquito, Aedes albopictus, reveals insights into its biology, genetics, and evolution.</title>
        <authorList>
            <person name="Chen X.G."/>
            <person name="Jiang X."/>
            <person name="Gu J."/>
            <person name="Xu M."/>
            <person name="Wu Y."/>
            <person name="Deng Y."/>
            <person name="Zhang C."/>
            <person name="Bonizzoni M."/>
            <person name="Dermauw W."/>
            <person name="Vontas J."/>
            <person name="Armbruster P."/>
            <person name="Huang X."/>
            <person name="Yang Y."/>
            <person name="Zhang H."/>
            <person name="He W."/>
            <person name="Peng H."/>
            <person name="Liu Y."/>
            <person name="Wu K."/>
            <person name="Chen J."/>
            <person name="Lirakis M."/>
            <person name="Topalis P."/>
            <person name="Van Leeuwen T."/>
            <person name="Hall A.B."/>
            <person name="Jiang X."/>
            <person name="Thorpe C."/>
            <person name="Mueller R.L."/>
            <person name="Sun C."/>
            <person name="Waterhouse R.M."/>
            <person name="Yan G."/>
            <person name="Tu Z.J."/>
            <person name="Fang X."/>
            <person name="James A.A."/>
        </authorList>
    </citation>
    <scope>NUCLEOTIDE SEQUENCE [LARGE SCALE GENOMIC DNA]</scope>
    <source>
        <strain evidence="3">Foshan</strain>
    </source>
</reference>
<dbReference type="Proteomes" id="UP000069940">
    <property type="component" value="Unassembled WGS sequence"/>
</dbReference>
<dbReference type="Pfam" id="PF02958">
    <property type="entry name" value="EcKL"/>
    <property type="match status" value="2"/>
</dbReference>
<dbReference type="PANTHER" id="PTHR11012:SF19">
    <property type="entry name" value="CHK KINASE-LIKE DOMAIN-CONTAINING PROTEIN"/>
    <property type="match status" value="1"/>
</dbReference>
<dbReference type="InterPro" id="IPR004119">
    <property type="entry name" value="EcKL"/>
</dbReference>
<accession>A0ABM1YQC6</accession>
<organism evidence="2 3">
    <name type="scientific">Aedes albopictus</name>
    <name type="common">Asian tiger mosquito</name>
    <name type="synonym">Stegomyia albopicta</name>
    <dbReference type="NCBI Taxonomy" id="7160"/>
    <lineage>
        <taxon>Eukaryota</taxon>
        <taxon>Metazoa</taxon>
        <taxon>Ecdysozoa</taxon>
        <taxon>Arthropoda</taxon>
        <taxon>Hexapoda</taxon>
        <taxon>Insecta</taxon>
        <taxon>Pterygota</taxon>
        <taxon>Neoptera</taxon>
        <taxon>Endopterygota</taxon>
        <taxon>Diptera</taxon>
        <taxon>Nematocera</taxon>
        <taxon>Culicoidea</taxon>
        <taxon>Culicidae</taxon>
        <taxon>Culicinae</taxon>
        <taxon>Aedini</taxon>
        <taxon>Aedes</taxon>
        <taxon>Stegomyia</taxon>
    </lineage>
</organism>
<name>A0ABM1YQC6_AEDAL</name>
<proteinExistence type="predicted"/>
<evidence type="ECO:0000313" key="3">
    <source>
        <dbReference type="Proteomes" id="UP000069940"/>
    </source>
</evidence>
<dbReference type="EnsemblMetazoa" id="AALFPA23_011201.R15834">
    <property type="protein sequence ID" value="AALFPA23_011201.P15834"/>
    <property type="gene ID" value="AALFPA23_011201"/>
</dbReference>
<dbReference type="GeneID" id="109412322"/>
<dbReference type="RefSeq" id="XP_062713105.1">
    <property type="nucleotide sequence ID" value="XM_062857121.1"/>
</dbReference>
<dbReference type="SMART" id="SM00587">
    <property type="entry name" value="CHK"/>
    <property type="match status" value="1"/>
</dbReference>